<keyword evidence="4" id="KW-1185">Reference proteome</keyword>
<name>A0A8S3UTV2_MYTED</name>
<reference evidence="3" key="1">
    <citation type="submission" date="2021-03" db="EMBL/GenBank/DDBJ databases">
        <authorList>
            <person name="Bekaert M."/>
        </authorList>
    </citation>
    <scope>NUCLEOTIDE SEQUENCE</scope>
</reference>
<evidence type="ECO:0000256" key="1">
    <source>
        <dbReference type="ARBA" id="ARBA00022737"/>
    </source>
</evidence>
<dbReference type="EMBL" id="CAJPWZ010002785">
    <property type="protein sequence ID" value="CAG2245763.1"/>
    <property type="molecule type" value="Genomic_DNA"/>
</dbReference>
<dbReference type="Proteomes" id="UP000683360">
    <property type="component" value="Unassembled WGS sequence"/>
</dbReference>
<accession>A0A8S3UTV2</accession>
<dbReference type="PANTHER" id="PTHR24198:SF165">
    <property type="entry name" value="ANKYRIN REPEAT-CONTAINING PROTEIN-RELATED"/>
    <property type="match status" value="1"/>
</dbReference>
<evidence type="ECO:0000313" key="4">
    <source>
        <dbReference type="Proteomes" id="UP000683360"/>
    </source>
</evidence>
<organism evidence="3 4">
    <name type="scientific">Mytilus edulis</name>
    <name type="common">Blue mussel</name>
    <dbReference type="NCBI Taxonomy" id="6550"/>
    <lineage>
        <taxon>Eukaryota</taxon>
        <taxon>Metazoa</taxon>
        <taxon>Spiralia</taxon>
        <taxon>Lophotrochozoa</taxon>
        <taxon>Mollusca</taxon>
        <taxon>Bivalvia</taxon>
        <taxon>Autobranchia</taxon>
        <taxon>Pteriomorphia</taxon>
        <taxon>Mytilida</taxon>
        <taxon>Mytiloidea</taxon>
        <taxon>Mytilidae</taxon>
        <taxon>Mytilinae</taxon>
        <taxon>Mytilus</taxon>
    </lineage>
</organism>
<sequence>MDGLMFIDKLKEEINTQDVEALSRLCCNSSKRNEILTFTDDDGNSLLCLVAGFGTVDLMRTLIDMGAKEYDEFFNLENILQTACSHGNTEVVEYLLQFDRILQNDTTKTECNETEYANLFYYAARSWNVLTIKCLQNNGHLGINQIFSDGSTALLRLVKENDCKGVEILCLCGADVNIGTINSGRKAIHLASESIKNGAEMIQILLQNDANVNEPFITQNLNQQPLFMALKAGDKNCPSLVPDLIKRGANLYETYRKFSVLMVALYSNAGSEAIEALVKAGANLKFGIDGKTVIQCCTHYDQLQPFRNAGISVKDIESKHKVSTLGLALNSKVMNSSNCCHFGRSGFEFDNALPKLKLENEITKLIENEVRDLISNGANPDMSTEEHDIPLITAIKMQLLGVFKMLIATGANKHLLGKDGNSAIHVCCIGETDLNQANAKGDYPLELALKGGQDLYHYQLDMSLLFEERCVNKTNPSKDIIARMLDKGANPNLTGSGKNSPLIFAILKGLDSIVDVLLHADADIFHMGENESTAFEFCFRTRHEINIKAFIEKGISLKEPSPTGKYPLELLINKKSKSWG</sequence>
<dbReference type="InterPro" id="IPR036770">
    <property type="entry name" value="Ankyrin_rpt-contain_sf"/>
</dbReference>
<dbReference type="Gene3D" id="1.25.40.20">
    <property type="entry name" value="Ankyrin repeat-containing domain"/>
    <property type="match status" value="3"/>
</dbReference>
<evidence type="ECO:0000256" key="2">
    <source>
        <dbReference type="ARBA" id="ARBA00023043"/>
    </source>
</evidence>
<dbReference type="AlphaFoldDB" id="A0A8S3UTV2"/>
<dbReference type="PANTHER" id="PTHR24198">
    <property type="entry name" value="ANKYRIN REPEAT AND PROTEIN KINASE DOMAIN-CONTAINING PROTEIN"/>
    <property type="match status" value="1"/>
</dbReference>
<keyword evidence="2" id="KW-0040">ANK repeat</keyword>
<proteinExistence type="predicted"/>
<dbReference type="InterPro" id="IPR002110">
    <property type="entry name" value="Ankyrin_rpt"/>
</dbReference>
<protein>
    <submittedName>
        <fullName evidence="3">Uncharacterized protein</fullName>
    </submittedName>
</protein>
<dbReference type="Pfam" id="PF12796">
    <property type="entry name" value="Ank_2"/>
    <property type="match status" value="1"/>
</dbReference>
<dbReference type="OrthoDB" id="6144034at2759"/>
<evidence type="ECO:0000313" key="3">
    <source>
        <dbReference type="EMBL" id="CAG2245763.1"/>
    </source>
</evidence>
<comment type="caution">
    <text evidence="3">The sequence shown here is derived from an EMBL/GenBank/DDBJ whole genome shotgun (WGS) entry which is preliminary data.</text>
</comment>
<dbReference type="SMART" id="SM00248">
    <property type="entry name" value="ANK"/>
    <property type="match status" value="11"/>
</dbReference>
<keyword evidence="1" id="KW-0677">Repeat</keyword>
<dbReference type="SUPFAM" id="SSF48403">
    <property type="entry name" value="Ankyrin repeat"/>
    <property type="match status" value="3"/>
</dbReference>
<gene>
    <name evidence="3" type="ORF">MEDL_57760</name>
</gene>